<dbReference type="AlphaFoldDB" id="A0A3M6TTQ6"/>
<proteinExistence type="predicted"/>
<feature type="chain" id="PRO_5018063184" description="Apple domain-containing protein" evidence="1">
    <location>
        <begin position="20"/>
        <end position="121"/>
    </location>
</feature>
<sequence>MKSWIIFLLLASLAIYSNGRTRFRMIEFDQAGEKNMMYKSCIRQCTKACGLSESCRRETDKQALCMNGAGDDKLKWEGFLFDNEMIKACGKIIAPMISRREPNPEPRQHMDPYELLRLMDM</sequence>
<comment type="caution">
    <text evidence="2">The sequence shown here is derived from an EMBL/GenBank/DDBJ whole genome shotgun (WGS) entry which is preliminary data.</text>
</comment>
<feature type="signal peptide" evidence="1">
    <location>
        <begin position="1"/>
        <end position="19"/>
    </location>
</feature>
<dbReference type="EMBL" id="RCHS01002954">
    <property type="protein sequence ID" value="RMX44807.1"/>
    <property type="molecule type" value="Genomic_DNA"/>
</dbReference>
<protein>
    <recommendedName>
        <fullName evidence="4">Apple domain-containing protein</fullName>
    </recommendedName>
</protein>
<organism evidence="2 3">
    <name type="scientific">Pocillopora damicornis</name>
    <name type="common">Cauliflower coral</name>
    <name type="synonym">Millepora damicornis</name>
    <dbReference type="NCBI Taxonomy" id="46731"/>
    <lineage>
        <taxon>Eukaryota</taxon>
        <taxon>Metazoa</taxon>
        <taxon>Cnidaria</taxon>
        <taxon>Anthozoa</taxon>
        <taxon>Hexacorallia</taxon>
        <taxon>Scleractinia</taxon>
        <taxon>Astrocoeniina</taxon>
        <taxon>Pocilloporidae</taxon>
        <taxon>Pocillopora</taxon>
    </lineage>
</organism>
<accession>A0A3M6TTQ6</accession>
<gene>
    <name evidence="2" type="ORF">pdam_00016355</name>
</gene>
<evidence type="ECO:0000313" key="2">
    <source>
        <dbReference type="EMBL" id="RMX44807.1"/>
    </source>
</evidence>
<dbReference type="Proteomes" id="UP000275408">
    <property type="component" value="Unassembled WGS sequence"/>
</dbReference>
<name>A0A3M6TTQ6_POCDA</name>
<evidence type="ECO:0000313" key="3">
    <source>
        <dbReference type="Proteomes" id="UP000275408"/>
    </source>
</evidence>
<keyword evidence="1" id="KW-0732">Signal</keyword>
<evidence type="ECO:0000256" key="1">
    <source>
        <dbReference type="SAM" id="SignalP"/>
    </source>
</evidence>
<keyword evidence="3" id="KW-1185">Reference proteome</keyword>
<evidence type="ECO:0008006" key="4">
    <source>
        <dbReference type="Google" id="ProtNLM"/>
    </source>
</evidence>
<reference evidence="2 3" key="1">
    <citation type="journal article" date="2018" name="Sci. Rep.">
        <title>Comparative analysis of the Pocillopora damicornis genome highlights role of immune system in coral evolution.</title>
        <authorList>
            <person name="Cunning R."/>
            <person name="Bay R.A."/>
            <person name="Gillette P."/>
            <person name="Baker A.C."/>
            <person name="Traylor-Knowles N."/>
        </authorList>
    </citation>
    <scope>NUCLEOTIDE SEQUENCE [LARGE SCALE GENOMIC DNA]</scope>
    <source>
        <strain evidence="2">RSMAS</strain>
        <tissue evidence="2">Whole animal</tissue>
    </source>
</reference>